<organism evidence="2 3">
    <name type="scientific">Macrostomum lignano</name>
    <dbReference type="NCBI Taxonomy" id="282301"/>
    <lineage>
        <taxon>Eukaryota</taxon>
        <taxon>Metazoa</taxon>
        <taxon>Spiralia</taxon>
        <taxon>Lophotrochozoa</taxon>
        <taxon>Platyhelminthes</taxon>
        <taxon>Rhabditophora</taxon>
        <taxon>Macrostomorpha</taxon>
        <taxon>Macrostomida</taxon>
        <taxon>Macrostomidae</taxon>
        <taxon>Macrostomum</taxon>
    </lineage>
</organism>
<proteinExistence type="predicted"/>
<protein>
    <submittedName>
        <fullName evidence="3">DNK domain-containing protein</fullName>
    </submittedName>
</protein>
<keyword evidence="2" id="KW-1185">Reference proteome</keyword>
<dbReference type="SUPFAM" id="SSF52540">
    <property type="entry name" value="P-loop containing nucleoside triphosphate hydrolases"/>
    <property type="match status" value="1"/>
</dbReference>
<dbReference type="Proteomes" id="UP000095280">
    <property type="component" value="Unplaced"/>
</dbReference>
<evidence type="ECO:0000259" key="1">
    <source>
        <dbReference type="Pfam" id="PF01712"/>
    </source>
</evidence>
<dbReference type="PANTHER" id="PTHR10513:SF35">
    <property type="entry name" value="DEOXYADENOSINE KINASE"/>
    <property type="match status" value="1"/>
</dbReference>
<dbReference type="GO" id="GO:0005739">
    <property type="term" value="C:mitochondrion"/>
    <property type="evidence" value="ECO:0007669"/>
    <property type="project" value="TreeGrafter"/>
</dbReference>
<dbReference type="WBParaSite" id="maker-uti_cns_0000502-snap-gene-1.48-mRNA-1">
    <property type="protein sequence ID" value="maker-uti_cns_0000502-snap-gene-1.48-mRNA-1"/>
    <property type="gene ID" value="maker-uti_cns_0000502-snap-gene-1.48"/>
</dbReference>
<evidence type="ECO:0000313" key="2">
    <source>
        <dbReference type="Proteomes" id="UP000095280"/>
    </source>
</evidence>
<accession>A0A1I8G0Y7</accession>
<dbReference type="GO" id="GO:0019136">
    <property type="term" value="F:deoxynucleoside kinase activity"/>
    <property type="evidence" value="ECO:0007669"/>
    <property type="project" value="TreeGrafter"/>
</dbReference>
<reference evidence="3" key="1">
    <citation type="submission" date="2016-11" db="UniProtKB">
        <authorList>
            <consortium name="WormBaseParasite"/>
        </authorList>
    </citation>
    <scope>IDENTIFICATION</scope>
</reference>
<name>A0A1I8G0Y7_9PLAT</name>
<dbReference type="InterPro" id="IPR027417">
    <property type="entry name" value="P-loop_NTPase"/>
</dbReference>
<sequence length="204" mass="23530">QMAAQVRVQTRTYVIEGLIGTGKSSLVRNLALIARLECWSGGYEFAREPVEYYRKHRYTEKNLLQQFYDGDLSAFEFQVHVSHEMARRDMKLRKIAAKCTHRFIVSEKKTKAVTSREDCIREPELALQRIRQRNRPEEANIDLDYLQGLHSAQQATFPSYGFLVRLRVTESTSVEDLSRLVRDLVQGSRQPPLSGGYTCIEAVM</sequence>
<evidence type="ECO:0000313" key="3">
    <source>
        <dbReference type="WBParaSite" id="maker-uti_cns_0000502-snap-gene-1.48-mRNA-1"/>
    </source>
</evidence>
<dbReference type="InterPro" id="IPR031314">
    <property type="entry name" value="DNK_dom"/>
</dbReference>
<dbReference type="PANTHER" id="PTHR10513">
    <property type="entry name" value="DEOXYNUCLEOSIDE KINASE"/>
    <property type="match status" value="1"/>
</dbReference>
<dbReference type="Gene3D" id="3.40.50.300">
    <property type="entry name" value="P-loop containing nucleotide triphosphate hydrolases"/>
    <property type="match status" value="2"/>
</dbReference>
<feature type="domain" description="Deoxynucleoside kinase" evidence="1">
    <location>
        <begin position="14"/>
        <end position="104"/>
    </location>
</feature>
<dbReference type="InterPro" id="IPR050566">
    <property type="entry name" value="Deoxyribonucleoside_kinase"/>
</dbReference>
<dbReference type="Pfam" id="PF01712">
    <property type="entry name" value="dNK"/>
    <property type="match status" value="1"/>
</dbReference>
<dbReference type="AlphaFoldDB" id="A0A1I8G0Y7"/>